<proteinExistence type="predicted"/>
<reference evidence="2 3" key="1">
    <citation type="submission" date="2010-05" db="EMBL/GenBank/DDBJ databases">
        <title>The Genome Sequence of Thecamonas trahens ATCC 50062.</title>
        <authorList>
            <consortium name="The Broad Institute Genome Sequencing Platform"/>
            <person name="Russ C."/>
            <person name="Cuomo C."/>
            <person name="Shea T."/>
            <person name="Young S.K."/>
            <person name="Zeng Q."/>
            <person name="Koehrsen M."/>
            <person name="Haas B."/>
            <person name="Borodovsky M."/>
            <person name="Guigo R."/>
            <person name="Alvarado L."/>
            <person name="Berlin A."/>
            <person name="Bochicchio J."/>
            <person name="Borenstein D."/>
            <person name="Chapman S."/>
            <person name="Chen Z."/>
            <person name="Freedman E."/>
            <person name="Gellesch M."/>
            <person name="Goldberg J."/>
            <person name="Griggs A."/>
            <person name="Gujja S."/>
            <person name="Heilman E."/>
            <person name="Heiman D."/>
            <person name="Hepburn T."/>
            <person name="Howarth C."/>
            <person name="Jen D."/>
            <person name="Larson L."/>
            <person name="Mehta T."/>
            <person name="Park D."/>
            <person name="Pearson M."/>
            <person name="Roberts A."/>
            <person name="Saif S."/>
            <person name="Shenoy N."/>
            <person name="Sisk P."/>
            <person name="Stolte C."/>
            <person name="Sykes S."/>
            <person name="Thomson T."/>
            <person name="Walk T."/>
            <person name="White J."/>
            <person name="Yandava C."/>
            <person name="Burger G."/>
            <person name="Gray M.W."/>
            <person name="Holland P.W.H."/>
            <person name="King N."/>
            <person name="Lang F.B.F."/>
            <person name="Roger A.J."/>
            <person name="Ruiz-Trillo I."/>
            <person name="Lander E."/>
            <person name="Nusbaum C."/>
        </authorList>
    </citation>
    <scope>NUCLEOTIDE SEQUENCE [LARGE SCALE GENOMIC DNA]</scope>
    <source>
        <strain evidence="2 3">ATCC 50062</strain>
    </source>
</reference>
<evidence type="ECO:0000256" key="1">
    <source>
        <dbReference type="SAM" id="SignalP"/>
    </source>
</evidence>
<sequence>MGGGGSSTRAARAALAALAAALNGYFAALRAAAEGIGPTPTDEAMLALVTDILRTDAALQTEVARVERVRRAYLLKRALRETSSKARAMVAATSAEVLTALPAVTETVHATHPHITRPDAAPDRAARPLVRQVGKGGSADTLVDTLCDGSGLDMDLVLGMVQRMSYTQGASPFGVHRPPNPQPEHMRVSAFAKPLPPACERCR</sequence>
<evidence type="ECO:0000313" key="2">
    <source>
        <dbReference type="EMBL" id="KNC53551.1"/>
    </source>
</evidence>
<dbReference type="EMBL" id="GL349437">
    <property type="protein sequence ID" value="KNC53551.1"/>
    <property type="molecule type" value="Genomic_DNA"/>
</dbReference>
<dbReference type="RefSeq" id="XP_013761870.1">
    <property type="nucleotide sequence ID" value="XM_013906416.1"/>
</dbReference>
<dbReference type="AlphaFoldDB" id="A0A0L0DNF9"/>
<keyword evidence="1" id="KW-0732">Signal</keyword>
<accession>A0A0L0DNF9</accession>
<protein>
    <submittedName>
        <fullName evidence="2">Uncharacterized protein</fullName>
    </submittedName>
</protein>
<evidence type="ECO:0000313" key="3">
    <source>
        <dbReference type="Proteomes" id="UP000054408"/>
    </source>
</evidence>
<name>A0A0L0DNF9_THETB</name>
<feature type="chain" id="PRO_5005537717" evidence="1">
    <location>
        <begin position="34"/>
        <end position="203"/>
    </location>
</feature>
<keyword evidence="3" id="KW-1185">Reference proteome</keyword>
<dbReference type="Proteomes" id="UP000054408">
    <property type="component" value="Unassembled WGS sequence"/>
</dbReference>
<dbReference type="GeneID" id="25561018"/>
<feature type="signal peptide" evidence="1">
    <location>
        <begin position="1"/>
        <end position="33"/>
    </location>
</feature>
<organism evidence="2 3">
    <name type="scientific">Thecamonas trahens ATCC 50062</name>
    <dbReference type="NCBI Taxonomy" id="461836"/>
    <lineage>
        <taxon>Eukaryota</taxon>
        <taxon>Apusozoa</taxon>
        <taxon>Apusomonadida</taxon>
        <taxon>Apusomonadidae</taxon>
        <taxon>Thecamonas</taxon>
    </lineage>
</organism>
<gene>
    <name evidence="2" type="ORF">AMSG_01262</name>
</gene>